<feature type="compositionally biased region" description="Low complexity" evidence="2">
    <location>
        <begin position="176"/>
        <end position="196"/>
    </location>
</feature>
<dbReference type="GO" id="GO:0004177">
    <property type="term" value="F:aminopeptidase activity"/>
    <property type="evidence" value="ECO:0007669"/>
    <property type="project" value="UniProtKB-KW"/>
</dbReference>
<keyword evidence="3" id="KW-0378">Hydrolase</keyword>
<reference evidence="3 4" key="1">
    <citation type="journal article" date="2011" name="J. Bacteriol.">
        <title>Whole-genome shotgun sequencing of the sulfur-oxidizing chemoautotroph Tetrathiobacter kashmirensis.</title>
        <authorList>
            <person name="Ghosh W."/>
            <person name="George A."/>
            <person name="Agarwal A."/>
            <person name="Raj P."/>
            <person name="Alam M."/>
            <person name="Pyne P."/>
            <person name="Das Gupta S.K."/>
        </authorList>
    </citation>
    <scope>NUCLEOTIDE SEQUENCE [LARGE SCALE GENOMIC DNA]</scope>
    <source>
        <strain evidence="3 4">WT001</strain>
    </source>
</reference>
<keyword evidence="3" id="KW-0645">Protease</keyword>
<accession>I3UA60</accession>
<comment type="similarity">
    <text evidence="1">Belongs to the peptidase S58 family.</text>
</comment>
<gene>
    <name evidence="3" type="ordered locus">TKWG_07395</name>
</gene>
<protein>
    <submittedName>
        <fullName evidence="3">Aminopeptidase DmpA</fullName>
    </submittedName>
</protein>
<name>I3UA60_ADVKW</name>
<evidence type="ECO:0000313" key="3">
    <source>
        <dbReference type="EMBL" id="AFK61898.1"/>
    </source>
</evidence>
<dbReference type="PANTHER" id="PTHR36512">
    <property type="entry name" value="D-AMINOPEPTIDASE"/>
    <property type="match status" value="1"/>
</dbReference>
<sequence>MLASVLACVHAPALANDNDNRPRARDIGLISGVLPPGKLNAITDVNGVLVGQTTLNKGDNIRTGVTAILPHAGNLFKEKVAAAVHVGNGFGKLMGSTQISELGEIETPILLTGTLNVPRVADALLDWMLALPGNEDVRSVNAVVGETNDGQLNDLRGRHVGQEHVFAALKSASTGPVEEGAVGAGTGTEASDSRAASARHRG</sequence>
<dbReference type="STRING" id="1036672.TKWG_07395"/>
<dbReference type="EMBL" id="CP003555">
    <property type="protein sequence ID" value="AFK61898.1"/>
    <property type="molecule type" value="Genomic_DNA"/>
</dbReference>
<dbReference type="Gene3D" id="3.60.70.12">
    <property type="entry name" value="L-amino peptidase D-ALA esterase/amidase"/>
    <property type="match status" value="1"/>
</dbReference>
<keyword evidence="3" id="KW-0031">Aminopeptidase</keyword>
<dbReference type="AlphaFoldDB" id="I3UA60"/>
<evidence type="ECO:0000256" key="1">
    <source>
        <dbReference type="ARBA" id="ARBA00007068"/>
    </source>
</evidence>
<organism evidence="3 4">
    <name type="scientific">Advenella kashmirensis (strain DSM 17095 / LMG 22695 / WT001)</name>
    <name type="common">Tetrathiobacter kashmirensis</name>
    <dbReference type="NCBI Taxonomy" id="1036672"/>
    <lineage>
        <taxon>Bacteria</taxon>
        <taxon>Pseudomonadati</taxon>
        <taxon>Pseudomonadota</taxon>
        <taxon>Betaproteobacteria</taxon>
        <taxon>Burkholderiales</taxon>
        <taxon>Alcaligenaceae</taxon>
    </lineage>
</organism>
<evidence type="ECO:0000256" key="2">
    <source>
        <dbReference type="SAM" id="MobiDB-lite"/>
    </source>
</evidence>
<keyword evidence="4" id="KW-1185">Reference proteome</keyword>
<evidence type="ECO:0000313" key="4">
    <source>
        <dbReference type="Proteomes" id="UP000005267"/>
    </source>
</evidence>
<dbReference type="Proteomes" id="UP000005267">
    <property type="component" value="Chromosome"/>
</dbReference>
<proteinExistence type="inferred from homology"/>
<dbReference type="SUPFAM" id="SSF56266">
    <property type="entry name" value="DmpA/ArgJ-like"/>
    <property type="match status" value="1"/>
</dbReference>
<dbReference type="PANTHER" id="PTHR36512:SF3">
    <property type="entry name" value="BLR5678 PROTEIN"/>
    <property type="match status" value="1"/>
</dbReference>
<reference evidence="4" key="2">
    <citation type="journal article" date="2013" name="PLoS ONE">
        <title>Genome implosion elicits host-confinement in Alcaligenaceae: evidence from the comparative genomics of Tetrathiobacter kashmirensis, a pathogen in the making.</title>
        <authorList>
            <person name="Ghosh W."/>
            <person name="Alam M."/>
            <person name="Roy C."/>
            <person name="Pyne P."/>
            <person name="George A."/>
            <person name="Chakraborty R."/>
            <person name="Majumder S."/>
            <person name="Agarwal A."/>
            <person name="Chakraborty S."/>
            <person name="Majumdar S."/>
            <person name="Gupta S.K."/>
        </authorList>
    </citation>
    <scope>NUCLEOTIDE SEQUENCE [LARGE SCALE GENOMIC DNA]</scope>
    <source>
        <strain evidence="4">WT001</strain>
    </source>
</reference>
<dbReference type="KEGG" id="aka:TKWG_07395"/>
<dbReference type="InterPro" id="IPR005321">
    <property type="entry name" value="Peptidase_S58_DmpA"/>
</dbReference>
<dbReference type="Pfam" id="PF03576">
    <property type="entry name" value="Peptidase_S58"/>
    <property type="match status" value="1"/>
</dbReference>
<dbReference type="InterPro" id="IPR016117">
    <property type="entry name" value="ArgJ-like_dom_sf"/>
</dbReference>
<dbReference type="HOGENOM" id="CLU_113676_0_0_4"/>
<feature type="region of interest" description="Disordered" evidence="2">
    <location>
        <begin position="176"/>
        <end position="202"/>
    </location>
</feature>